<feature type="compositionally biased region" description="Polar residues" evidence="1">
    <location>
        <begin position="92"/>
        <end position="119"/>
    </location>
</feature>
<organism evidence="2 3">
    <name type="scientific">Streblomastix strix</name>
    <dbReference type="NCBI Taxonomy" id="222440"/>
    <lineage>
        <taxon>Eukaryota</taxon>
        <taxon>Metamonada</taxon>
        <taxon>Preaxostyla</taxon>
        <taxon>Oxymonadida</taxon>
        <taxon>Streblomastigidae</taxon>
        <taxon>Streblomastix</taxon>
    </lineage>
</organism>
<sequence>MADPEAKHFREWSEGAKKGHAHTSFGDDAGFEDKGVYKQDYPKYDVQQVTTPDERLAVANKARAQTFQFNDGTSSTFTTSSQSSYKKPGTEAPQSKQPTHVTDQGTSDTYKTTSSQSYISHVKSQEKIPAAGAAKENLQKSHFSFNENAGGEDDAPRTQGKRTGQGKDDPHRTTLQLGIDNNDPVAKQGRGRGVAHKEQGIFGPDEADSNSRFQTTTNSSYKKH</sequence>
<evidence type="ECO:0000256" key="1">
    <source>
        <dbReference type="SAM" id="MobiDB-lite"/>
    </source>
</evidence>
<evidence type="ECO:0000313" key="2">
    <source>
        <dbReference type="EMBL" id="KAA6366466.1"/>
    </source>
</evidence>
<gene>
    <name evidence="2" type="ORF">EZS28_038008</name>
</gene>
<feature type="compositionally biased region" description="Low complexity" evidence="1">
    <location>
        <begin position="73"/>
        <end position="84"/>
    </location>
</feature>
<dbReference type="Proteomes" id="UP000324800">
    <property type="component" value="Unassembled WGS sequence"/>
</dbReference>
<comment type="caution">
    <text evidence="2">The sequence shown here is derived from an EMBL/GenBank/DDBJ whole genome shotgun (WGS) entry which is preliminary data.</text>
</comment>
<evidence type="ECO:0000313" key="3">
    <source>
        <dbReference type="Proteomes" id="UP000324800"/>
    </source>
</evidence>
<proteinExistence type="predicted"/>
<reference evidence="2 3" key="1">
    <citation type="submission" date="2019-03" db="EMBL/GenBank/DDBJ databases">
        <title>Single cell metagenomics reveals metabolic interactions within the superorganism composed of flagellate Streblomastix strix and complex community of Bacteroidetes bacteria on its surface.</title>
        <authorList>
            <person name="Treitli S.C."/>
            <person name="Kolisko M."/>
            <person name="Husnik F."/>
            <person name="Keeling P."/>
            <person name="Hampl V."/>
        </authorList>
    </citation>
    <scope>NUCLEOTIDE SEQUENCE [LARGE SCALE GENOMIC DNA]</scope>
    <source>
        <strain evidence="2">ST1C</strain>
    </source>
</reference>
<name>A0A5J4U6J0_9EUKA</name>
<dbReference type="AlphaFoldDB" id="A0A5J4U6J0"/>
<feature type="region of interest" description="Disordered" evidence="1">
    <location>
        <begin position="1"/>
        <end position="32"/>
    </location>
</feature>
<feature type="compositionally biased region" description="Basic and acidic residues" evidence="1">
    <location>
        <begin position="1"/>
        <end position="17"/>
    </location>
</feature>
<protein>
    <submittedName>
        <fullName evidence="2">Uncharacterized protein</fullName>
    </submittedName>
</protein>
<dbReference type="EMBL" id="SNRW01019353">
    <property type="protein sequence ID" value="KAA6366466.1"/>
    <property type="molecule type" value="Genomic_DNA"/>
</dbReference>
<feature type="region of interest" description="Disordered" evidence="1">
    <location>
        <begin position="66"/>
        <end position="224"/>
    </location>
</feature>
<feature type="compositionally biased region" description="Polar residues" evidence="1">
    <location>
        <begin position="210"/>
        <end position="224"/>
    </location>
</feature>
<accession>A0A5J4U6J0</accession>